<dbReference type="RefSeq" id="WP_326279081.1">
    <property type="nucleotide sequence ID" value="NZ_JAYKYV010000010.1"/>
</dbReference>
<sequence>MKKSITLIVIYVLVFSCQKKPQVLFKQLNADSTGIYFNNRIVETDSFNILTNEYIFNGGGVAVADFNNDGKSDILFTGNQVANQLYLNEGDFKFKEVGKDSGIGADNNWCTGVAVVDINLDGWLDAYICTAMKEKGDQRRNLLFVNQGSDKNGVPKFREMAAEYGIDDPGNSMNATFFDYDKDGLLDLYVLNNQQVHTLPSNYRPKINDGSAKSNDRLYHNNGNGTFSDVTIGAGIVHEGFGLGLAVSDLNYDGWPDIHVSNDYLTNDLLYMNNKDGTFTNQIEDYIKHQSKFSMGSDIADYDNDGLLDIITLDMLGESNQRMKTTIGRTNYLEYTLNERFGYQYQYMRNMLHKGSSSGGNFSEIGLMAGVSKTDWSWAPLFMDVDNDGFRDLLITNGFPRDITDRDFGDFRLGAASFLTPAQILDSIPVVKIPNYGYRNKGDWTFEEVGNAWGLNIPSFSNGAAYADLDLDGDLDYVVNNINEEAFIFKNRSESGSFGNNNFLRVLLKGNKGNPLAIGAKVLIRYGKGKKQYYQHYLSRGYMSSMEPIVHFGIGSNEMISGLEIQWPDGNYHKLNHIRPNQLIEIDYETSEILNNADMLRINMDSLEDPELSEVSNQLGINYEHVEQDFVDFNTQQRTLPHKFSQHGPCLAVGDINGDSYEDVIVGSSANHSPVLYMQDANGNFEGHMIFENEQDMGYEEVDMELFDLDNDGDLDLYLVSGSNEFEPSSEFYKDRILINDGHGNFVLDPDRIPEISTSGSVVKSVDFDQDGYLDLFVGGRTPAGKYPAAEKSYLLKNDKGILRDVTREYAPDLYKVGMVTDAIWSDYDGDNRPDLIVLGEYMPITFFKNETTSFKISKETGIDDYIGWWECIKSSDMDGDGDMDFVAGNLGSNNFFQPSKERPVHMVGKDFDKNGSQDPICFVYIKDDKGTYRPYPFNYWGDLNLQSPLFRKKFDYFKEYAEATFNTLFSDEEIKNALILEGNFDKSAYLENLGNGKFNLHPLPTAAQLAPLNDIMLWDMDGDGHKDILGIGNDFGNETFIGRYDALNGILLKGNGQGGFIREKTSASGFLVPGDAKSIVRVNHAVGGYLFFVTQNKDKLLVFKDKTNSTNGVNITF</sequence>
<proteinExistence type="predicted"/>
<keyword evidence="4" id="KW-1185">Reference proteome</keyword>
<dbReference type="Gene3D" id="2.130.10.130">
    <property type="entry name" value="Integrin alpha, N-terminal"/>
    <property type="match status" value="3"/>
</dbReference>
<dbReference type="InterPro" id="IPR011519">
    <property type="entry name" value="UnbV_ASPIC"/>
</dbReference>
<dbReference type="PANTHER" id="PTHR16026:SF0">
    <property type="entry name" value="CARTILAGE ACIDIC PROTEIN 1"/>
    <property type="match status" value="1"/>
</dbReference>
<evidence type="ECO:0000259" key="2">
    <source>
        <dbReference type="Pfam" id="PF07593"/>
    </source>
</evidence>
<keyword evidence="1" id="KW-0732">Signal</keyword>
<gene>
    <name evidence="3" type="ORF">VOP03_11950</name>
</gene>
<dbReference type="PROSITE" id="PS51257">
    <property type="entry name" value="PROKAR_LIPOPROTEIN"/>
    <property type="match status" value="1"/>
</dbReference>
<dbReference type="EMBL" id="JAYMGW010000010">
    <property type="protein sequence ID" value="MEC4266060.1"/>
    <property type="molecule type" value="Genomic_DNA"/>
</dbReference>
<organism evidence="3 4">
    <name type="scientific">Flagellimonas halotolerans</name>
    <dbReference type="NCBI Taxonomy" id="3112164"/>
    <lineage>
        <taxon>Bacteria</taxon>
        <taxon>Pseudomonadati</taxon>
        <taxon>Bacteroidota</taxon>
        <taxon>Flavobacteriia</taxon>
        <taxon>Flavobacteriales</taxon>
        <taxon>Flavobacteriaceae</taxon>
        <taxon>Flagellimonas</taxon>
    </lineage>
</organism>
<evidence type="ECO:0000256" key="1">
    <source>
        <dbReference type="ARBA" id="ARBA00022729"/>
    </source>
</evidence>
<dbReference type="PANTHER" id="PTHR16026">
    <property type="entry name" value="CARTILAGE ACIDIC PROTEIN 1"/>
    <property type="match status" value="1"/>
</dbReference>
<reference evidence="3 4" key="1">
    <citation type="submission" date="2024-01" db="EMBL/GenBank/DDBJ databases">
        <title>The strains designed SYSU M86414 and SYSU M84420 isolated from the marine sediment in San Sha City (Hainan Province, China).</title>
        <authorList>
            <person name="Guo D."/>
        </authorList>
    </citation>
    <scope>NUCLEOTIDE SEQUENCE [LARGE SCALE GENOMIC DNA]</scope>
    <source>
        <strain evidence="3 4">SYSU M84420</strain>
    </source>
</reference>
<accession>A0ABU6IT68</accession>
<name>A0ABU6IT68_9FLAO</name>
<evidence type="ECO:0000313" key="3">
    <source>
        <dbReference type="EMBL" id="MEC4266060.1"/>
    </source>
</evidence>
<dbReference type="SUPFAM" id="SSF69318">
    <property type="entry name" value="Integrin alpha N-terminal domain"/>
    <property type="match status" value="2"/>
</dbReference>
<dbReference type="InterPro" id="IPR013517">
    <property type="entry name" value="FG-GAP"/>
</dbReference>
<protein>
    <submittedName>
        <fullName evidence="3">VCBS repeat-containing protein</fullName>
    </submittedName>
</protein>
<dbReference type="Pfam" id="PF07593">
    <property type="entry name" value="UnbV_ASPIC"/>
    <property type="match status" value="1"/>
</dbReference>
<evidence type="ECO:0000313" key="4">
    <source>
        <dbReference type="Proteomes" id="UP001355298"/>
    </source>
</evidence>
<dbReference type="InterPro" id="IPR028994">
    <property type="entry name" value="Integrin_alpha_N"/>
</dbReference>
<comment type="caution">
    <text evidence="3">The sequence shown here is derived from an EMBL/GenBank/DDBJ whole genome shotgun (WGS) entry which is preliminary data.</text>
</comment>
<dbReference type="Pfam" id="PF13517">
    <property type="entry name" value="FG-GAP_3"/>
    <property type="match status" value="4"/>
</dbReference>
<feature type="domain" description="ASPIC/UnbV" evidence="2">
    <location>
        <begin position="517"/>
        <end position="584"/>
    </location>
</feature>
<dbReference type="InterPro" id="IPR027039">
    <property type="entry name" value="Crtac1"/>
</dbReference>
<dbReference type="Proteomes" id="UP001355298">
    <property type="component" value="Unassembled WGS sequence"/>
</dbReference>